<dbReference type="InterPro" id="IPR013096">
    <property type="entry name" value="Cupin_2"/>
</dbReference>
<keyword evidence="1" id="KW-0479">Metal-binding</keyword>
<organism evidence="3 4">
    <name type="scientific">Megasphaera elsdenii</name>
    <dbReference type="NCBI Taxonomy" id="907"/>
    <lineage>
        <taxon>Bacteria</taxon>
        <taxon>Bacillati</taxon>
        <taxon>Bacillota</taxon>
        <taxon>Negativicutes</taxon>
        <taxon>Veillonellales</taxon>
        <taxon>Veillonellaceae</taxon>
        <taxon>Megasphaera</taxon>
    </lineage>
</organism>
<feature type="domain" description="Cupin type-2" evidence="2">
    <location>
        <begin position="33"/>
        <end position="100"/>
    </location>
</feature>
<proteinExistence type="predicted"/>
<dbReference type="InterPro" id="IPR051610">
    <property type="entry name" value="GPI/OXD"/>
</dbReference>
<dbReference type="PANTHER" id="PTHR35848">
    <property type="entry name" value="OXALATE-BINDING PROTEIN"/>
    <property type="match status" value="1"/>
</dbReference>
<dbReference type="Gene3D" id="2.60.120.10">
    <property type="entry name" value="Jelly Rolls"/>
    <property type="match status" value="1"/>
</dbReference>
<dbReference type="InterPro" id="IPR011051">
    <property type="entry name" value="RmlC_Cupin_sf"/>
</dbReference>
<protein>
    <submittedName>
        <fullName evidence="3">Cupin domain-containing protein</fullName>
    </submittedName>
</protein>
<dbReference type="AlphaFoldDB" id="A0A2S0M9R1"/>
<dbReference type="Proteomes" id="UP000238358">
    <property type="component" value="Chromosome"/>
</dbReference>
<evidence type="ECO:0000256" key="1">
    <source>
        <dbReference type="ARBA" id="ARBA00022723"/>
    </source>
</evidence>
<gene>
    <name evidence="3" type="ORF">C6Y28_11465</name>
</gene>
<dbReference type="Pfam" id="PF07883">
    <property type="entry name" value="Cupin_2"/>
    <property type="match status" value="1"/>
</dbReference>
<evidence type="ECO:0000313" key="3">
    <source>
        <dbReference type="EMBL" id="AVO28195.1"/>
    </source>
</evidence>
<reference evidence="3 4" key="1">
    <citation type="journal article" date="2018" name="Genome Announc.">
        <title>Complete genomes of two Megasphaera elsdenii strains, NCIMB 702410 and ATCC 25940.</title>
        <authorList>
            <person name="Hatmaker E.A."/>
            <person name="O'Dell K."/>
            <person name="Riley L.A."/>
            <person name="Klingeman D.M."/>
            <person name="Guss A.M."/>
        </authorList>
    </citation>
    <scope>NUCLEOTIDE SEQUENCE [LARGE SCALE GENOMIC DNA]</scope>
    <source>
        <strain evidence="3 4">NCIMB702410</strain>
    </source>
</reference>
<dbReference type="OrthoDB" id="9804028at2"/>
<sequence>MKNYSTTKVKDNEKRIELHDTLGLTGAEISINELAAGKKVPFAHYHKQNEEIYAILSGRGKAVVDGEEIQLEKGDWLRISPAGKRQFFAAADEPLSYVCIQVKAGSLEEYTATDGVVAE</sequence>
<dbReference type="GeneID" id="97492789"/>
<dbReference type="InterPro" id="IPR014710">
    <property type="entry name" value="RmlC-like_jellyroll"/>
</dbReference>
<dbReference type="RefSeq" id="WP_014016596.1">
    <property type="nucleotide sequence ID" value="NZ_CBCRYV010000002.1"/>
</dbReference>
<dbReference type="PANTHER" id="PTHR35848:SF6">
    <property type="entry name" value="CUPIN TYPE-2 DOMAIN-CONTAINING PROTEIN"/>
    <property type="match status" value="1"/>
</dbReference>
<dbReference type="CDD" id="cd06985">
    <property type="entry name" value="cupin_BF4112"/>
    <property type="match status" value="1"/>
</dbReference>
<evidence type="ECO:0000313" key="4">
    <source>
        <dbReference type="Proteomes" id="UP000238358"/>
    </source>
</evidence>
<dbReference type="SUPFAM" id="SSF51182">
    <property type="entry name" value="RmlC-like cupins"/>
    <property type="match status" value="1"/>
</dbReference>
<dbReference type="GO" id="GO:0046872">
    <property type="term" value="F:metal ion binding"/>
    <property type="evidence" value="ECO:0007669"/>
    <property type="project" value="UniProtKB-KW"/>
</dbReference>
<evidence type="ECO:0000259" key="2">
    <source>
        <dbReference type="Pfam" id="PF07883"/>
    </source>
</evidence>
<accession>A0A2S0M9R1</accession>
<dbReference type="EMBL" id="CP027569">
    <property type="protein sequence ID" value="AVO28195.1"/>
    <property type="molecule type" value="Genomic_DNA"/>
</dbReference>
<name>A0A2S0M9R1_MEGEL</name>